<keyword evidence="3" id="KW-0633">Potassium transport</keyword>
<keyword evidence="4 9" id="KW-0812">Transmembrane</keyword>
<evidence type="ECO:0000256" key="3">
    <source>
        <dbReference type="ARBA" id="ARBA00022538"/>
    </source>
</evidence>
<dbReference type="Pfam" id="PF02705">
    <property type="entry name" value="K_trans"/>
    <property type="match status" value="1"/>
</dbReference>
<dbReference type="OrthoDB" id="504708at2759"/>
<comment type="caution">
    <text evidence="12">The sequence shown here is derived from an EMBL/GenBank/DDBJ whole genome shotgun (WGS) entry which is preliminary data.</text>
</comment>
<feature type="transmembrane region" description="Helical" evidence="9">
    <location>
        <begin position="391"/>
        <end position="411"/>
    </location>
</feature>
<dbReference type="InterPro" id="IPR003855">
    <property type="entry name" value="K+_transporter"/>
</dbReference>
<dbReference type="PANTHER" id="PTHR30540">
    <property type="entry name" value="OSMOTIC STRESS POTASSIUM TRANSPORTER"/>
    <property type="match status" value="1"/>
</dbReference>
<dbReference type="InterPro" id="IPR053952">
    <property type="entry name" value="K_trans_C"/>
</dbReference>
<evidence type="ECO:0000256" key="8">
    <source>
        <dbReference type="ARBA" id="ARBA00023136"/>
    </source>
</evidence>
<feature type="domain" description="K+ potassium transporter integral membrane" evidence="10">
    <location>
        <begin position="17"/>
        <end position="515"/>
    </location>
</feature>
<evidence type="ECO:0000256" key="1">
    <source>
        <dbReference type="ARBA" id="ARBA00004141"/>
    </source>
</evidence>
<evidence type="ECO:0000259" key="10">
    <source>
        <dbReference type="Pfam" id="PF02705"/>
    </source>
</evidence>
<evidence type="ECO:0000256" key="5">
    <source>
        <dbReference type="ARBA" id="ARBA00022958"/>
    </source>
</evidence>
<keyword evidence="8 9" id="KW-0472">Membrane</keyword>
<feature type="transmembrane region" description="Helical" evidence="9">
    <location>
        <begin position="149"/>
        <end position="166"/>
    </location>
</feature>
<protein>
    <submittedName>
        <fullName evidence="12">High affinity potassium transporter</fullName>
    </submittedName>
</protein>
<dbReference type="KEGG" id="opa:HPODL_01686"/>
<dbReference type="HOGENOM" id="CLU_008142_4_0_1"/>
<proteinExistence type="predicted"/>
<evidence type="ECO:0000259" key="11">
    <source>
        <dbReference type="Pfam" id="PF22776"/>
    </source>
</evidence>
<dbReference type="InterPro" id="IPR053951">
    <property type="entry name" value="K_trans_N"/>
</dbReference>
<gene>
    <name evidence="12" type="ORF">HPODL_01686</name>
</gene>
<dbReference type="OMA" id="VIEMQPV"/>
<dbReference type="AlphaFoldDB" id="W1Q9U1"/>
<evidence type="ECO:0000256" key="2">
    <source>
        <dbReference type="ARBA" id="ARBA00022448"/>
    </source>
</evidence>
<dbReference type="Proteomes" id="UP000008673">
    <property type="component" value="Unassembled WGS sequence"/>
</dbReference>
<keyword evidence="7" id="KW-0406">Ion transport</keyword>
<dbReference type="EMBL" id="AEOI02000009">
    <property type="protein sequence ID" value="ESW97591.1"/>
    <property type="molecule type" value="Genomic_DNA"/>
</dbReference>
<feature type="transmembrane region" description="Helical" evidence="9">
    <location>
        <begin position="295"/>
        <end position="317"/>
    </location>
</feature>
<dbReference type="NCBIfam" id="TIGR00794">
    <property type="entry name" value="kup"/>
    <property type="match status" value="1"/>
</dbReference>
<dbReference type="RefSeq" id="XP_013933676.1">
    <property type="nucleotide sequence ID" value="XM_014078201.1"/>
</dbReference>
<dbReference type="GO" id="GO:0015079">
    <property type="term" value="F:potassium ion transmembrane transporter activity"/>
    <property type="evidence" value="ECO:0007669"/>
    <property type="project" value="InterPro"/>
</dbReference>
<feature type="transmembrane region" description="Helical" evidence="9">
    <location>
        <begin position="476"/>
        <end position="497"/>
    </location>
</feature>
<comment type="subcellular location">
    <subcellularLocation>
        <location evidence="1">Membrane</location>
        <topology evidence="1">Multi-pass membrane protein</topology>
    </subcellularLocation>
</comment>
<evidence type="ECO:0000256" key="7">
    <source>
        <dbReference type="ARBA" id="ARBA00023065"/>
    </source>
</evidence>
<dbReference type="GeneID" id="25771144"/>
<accession>W1Q9U1</accession>
<evidence type="ECO:0000313" key="13">
    <source>
        <dbReference type="Proteomes" id="UP000008673"/>
    </source>
</evidence>
<dbReference type="STRING" id="871575.W1Q9U1"/>
<keyword evidence="13" id="KW-1185">Reference proteome</keyword>
<evidence type="ECO:0000256" key="4">
    <source>
        <dbReference type="ARBA" id="ARBA00022692"/>
    </source>
</evidence>
<sequence>MISRERLGNGLAVLKLAYGSVGAIYGDLGTSPLYVFSTIFSGNSNPSQEEVYGAVSCIFWLFTIVVIFKYALIVLNVGPNNNEGGQIAIYSKIARTLKFGPKGVRIPGSREYARELADNDDLLSLTRTNTNTSNYSHGDSIPNELIKSFLSKFTLAVCFLGCSLVFSDGLLTPTTSVLSAISGIAVAVPSFEDKVMPVSCGVLIILFLSQRFGSGKLSMFFSPIVTVWLICLFVNGVICVAKYHPKIMKAFNPYYAVQFLKNQGIDSFSSMMLCLTGCEAMFADVSHFGPFPIQLALCCFVYPCLIMCYFGQAAYLIEHPTSISNVFYLSIPGQNGDGYYWFMFVMATLATIIASQALILGVFSILKQLITLDCFPRLKAIYTSEKHSGQIFIPVANWVLMVCVVLTTIGFKNSNNVTAAYGLGISIDFILTTILITICMIYVYRINMIIPIVFMLGFGTLDALLIISGLRKVPSGAWFPLVMAGISFIFISFWRWCRSLKVNYDLSFKKSVDELFVSSSTVKAKKEAVVVQLNNDTSKKRDIGANDEESVASVPSIGTTGNQDDQFLEMKYYGHVVKIPRNNQVGIMYCTSSTALTNRSCLPHLFEHLIHSFNSVPRIFILIEPRVSTLPFIEEEDSYRLQRIAGIPGFYRSIVRSGFMHQTLLTKKLLRSLLLSIPEIEELQTFYGTDDVMDDSNHFTIPIVHLFEREYVSSKAYDREDLEEESRAMRIAKLPWRVLRRWLINCLFAPINGISNNSTMDFMLPQKDEEPNQEILYVGNRVTI</sequence>
<feature type="transmembrane region" description="Helical" evidence="9">
    <location>
        <begin position="423"/>
        <end position="444"/>
    </location>
</feature>
<evidence type="ECO:0000313" key="12">
    <source>
        <dbReference type="EMBL" id="ESW97591.1"/>
    </source>
</evidence>
<organism evidence="12 13">
    <name type="scientific">Ogataea parapolymorpha (strain ATCC 26012 / BCRC 20466 / JCM 22074 / NRRL Y-7560 / DL-1)</name>
    <name type="common">Yeast</name>
    <name type="synonym">Hansenula polymorpha</name>
    <dbReference type="NCBI Taxonomy" id="871575"/>
    <lineage>
        <taxon>Eukaryota</taxon>
        <taxon>Fungi</taxon>
        <taxon>Dikarya</taxon>
        <taxon>Ascomycota</taxon>
        <taxon>Saccharomycotina</taxon>
        <taxon>Pichiomycetes</taxon>
        <taxon>Pichiales</taxon>
        <taxon>Pichiaceae</taxon>
        <taxon>Ogataea</taxon>
    </lineage>
</organism>
<keyword evidence="6 9" id="KW-1133">Transmembrane helix</keyword>
<evidence type="ECO:0000256" key="6">
    <source>
        <dbReference type="ARBA" id="ARBA00022989"/>
    </source>
</evidence>
<name>W1Q9U1_OGAPD</name>
<dbReference type="GO" id="GO:0016020">
    <property type="term" value="C:membrane"/>
    <property type="evidence" value="ECO:0007669"/>
    <property type="project" value="UniProtKB-SubCell"/>
</dbReference>
<feature type="domain" description="K+ potassium transporter C-terminal" evidence="11">
    <location>
        <begin position="600"/>
        <end position="694"/>
    </location>
</feature>
<feature type="transmembrane region" description="Helical" evidence="9">
    <location>
        <begin position="219"/>
        <end position="241"/>
    </location>
</feature>
<dbReference type="Pfam" id="PF22776">
    <property type="entry name" value="K_trans_C"/>
    <property type="match status" value="1"/>
</dbReference>
<keyword evidence="2" id="KW-0813">Transport</keyword>
<dbReference type="PANTHER" id="PTHR30540:SF83">
    <property type="entry name" value="K+ POTASSIUM TRANSPORTER"/>
    <property type="match status" value="1"/>
</dbReference>
<feature type="transmembrane region" description="Helical" evidence="9">
    <location>
        <begin position="12"/>
        <end position="31"/>
    </location>
</feature>
<reference evidence="12 13" key="1">
    <citation type="journal article" date="2013" name="BMC Genomics">
        <title>Genome sequence and analysis of methylotrophic yeast Hansenula polymorpha DL1.</title>
        <authorList>
            <person name="Ravin N.V."/>
            <person name="Eldarov M.A."/>
            <person name="Kadnikov V.V."/>
            <person name="Beletsky A.V."/>
            <person name="Schneider J."/>
            <person name="Mardanova E.S."/>
            <person name="Smekalova E.M."/>
            <person name="Zvereva M.I."/>
            <person name="Dontsova O.A."/>
            <person name="Mardanov A.V."/>
            <person name="Skryabin K.G."/>
        </authorList>
    </citation>
    <scope>NUCLEOTIDE SEQUENCE [LARGE SCALE GENOMIC DNA]</scope>
    <source>
        <strain evidence="13">ATCC 26012 / BCRC 20466 / JCM 22074 / NRRL Y-7560 / DL-1</strain>
    </source>
</reference>
<keyword evidence="5" id="KW-0630">Potassium</keyword>
<feature type="transmembrane region" description="Helical" evidence="9">
    <location>
        <begin position="449"/>
        <end position="470"/>
    </location>
</feature>
<dbReference type="eggNOG" id="ENOG502QPSA">
    <property type="taxonomic scope" value="Eukaryota"/>
</dbReference>
<feature type="transmembrane region" description="Helical" evidence="9">
    <location>
        <begin position="51"/>
        <end position="72"/>
    </location>
</feature>
<evidence type="ECO:0000256" key="9">
    <source>
        <dbReference type="SAM" id="Phobius"/>
    </source>
</evidence>
<feature type="transmembrane region" description="Helical" evidence="9">
    <location>
        <begin position="339"/>
        <end position="370"/>
    </location>
</feature>